<organism evidence="11 12">
    <name type="scientific">Erpetoichthys calabaricus</name>
    <name type="common">Rope fish</name>
    <name type="synonym">Calamoichthys calabaricus</name>
    <dbReference type="NCBI Taxonomy" id="27687"/>
    <lineage>
        <taxon>Eukaryota</taxon>
        <taxon>Metazoa</taxon>
        <taxon>Chordata</taxon>
        <taxon>Craniata</taxon>
        <taxon>Vertebrata</taxon>
        <taxon>Euteleostomi</taxon>
        <taxon>Actinopterygii</taxon>
        <taxon>Polypteriformes</taxon>
        <taxon>Polypteridae</taxon>
        <taxon>Erpetoichthys</taxon>
    </lineage>
</organism>
<feature type="compositionally biased region" description="Pro residues" evidence="8">
    <location>
        <begin position="906"/>
        <end position="915"/>
    </location>
</feature>
<dbReference type="InterPro" id="IPR000210">
    <property type="entry name" value="BTB/POZ_dom"/>
</dbReference>
<dbReference type="FunFam" id="3.30.160.60:FF:000897">
    <property type="entry name" value="Zinc finger and BTB domain-containing protein 21"/>
    <property type="match status" value="1"/>
</dbReference>
<feature type="region of interest" description="Disordered" evidence="8">
    <location>
        <begin position="438"/>
        <end position="470"/>
    </location>
</feature>
<reference evidence="11" key="3">
    <citation type="submission" date="2025-09" db="UniProtKB">
        <authorList>
            <consortium name="Ensembl"/>
        </authorList>
    </citation>
    <scope>IDENTIFICATION</scope>
</reference>
<dbReference type="SUPFAM" id="SSF57667">
    <property type="entry name" value="beta-beta-alpha zinc fingers"/>
    <property type="match status" value="6"/>
</dbReference>
<feature type="region of interest" description="Disordered" evidence="8">
    <location>
        <begin position="900"/>
        <end position="963"/>
    </location>
</feature>
<evidence type="ECO:0000259" key="10">
    <source>
        <dbReference type="PROSITE" id="PS50157"/>
    </source>
</evidence>
<feature type="domain" description="C2H2-type" evidence="10">
    <location>
        <begin position="988"/>
        <end position="1013"/>
    </location>
</feature>
<dbReference type="Pfam" id="PF00096">
    <property type="entry name" value="zf-C2H2"/>
    <property type="match status" value="2"/>
</dbReference>
<gene>
    <name evidence="11" type="primary">ZBTB21</name>
</gene>
<dbReference type="InterPro" id="IPR013087">
    <property type="entry name" value="Znf_C2H2_type"/>
</dbReference>
<feature type="domain" description="C2H2-type" evidence="10">
    <location>
        <begin position="844"/>
        <end position="871"/>
    </location>
</feature>
<dbReference type="GO" id="GO:0000981">
    <property type="term" value="F:DNA-binding transcription factor activity, RNA polymerase II-specific"/>
    <property type="evidence" value="ECO:0007669"/>
    <property type="project" value="TreeGrafter"/>
</dbReference>
<dbReference type="GO" id="GO:0008270">
    <property type="term" value="F:zinc ion binding"/>
    <property type="evidence" value="ECO:0007669"/>
    <property type="project" value="UniProtKB-KW"/>
</dbReference>
<comment type="subcellular location">
    <subcellularLocation>
        <location evidence="1">Nucleus</location>
    </subcellularLocation>
</comment>
<dbReference type="Proteomes" id="UP000694620">
    <property type="component" value="Chromosome 4"/>
</dbReference>
<evidence type="ECO:0000256" key="4">
    <source>
        <dbReference type="ARBA" id="ARBA00022771"/>
    </source>
</evidence>
<dbReference type="Gene3D" id="3.30.710.10">
    <property type="entry name" value="Potassium Channel Kv1.1, Chain A"/>
    <property type="match status" value="1"/>
</dbReference>
<keyword evidence="3" id="KW-0677">Repeat</keyword>
<feature type="compositionally biased region" description="Polar residues" evidence="8">
    <location>
        <begin position="760"/>
        <end position="787"/>
    </location>
</feature>
<dbReference type="PROSITE" id="PS50157">
    <property type="entry name" value="ZINC_FINGER_C2H2_2"/>
    <property type="match status" value="6"/>
</dbReference>
<sequence length="1013" mass="114670">MEDLLHYVNPAHGISLLSSLNEQRLKGQLCDVVLIVGDHKFRAHRNVLAGSSEYFHTLFSSKDREAHTIVQLDFCEPDAFENVLNYLYSSSLVVEKDNLAAVQELGYSLGISYLTNILSKKPRLPYLSSGKKTAFSHNEGGPQQRSVIVCQNRNSKPSTSCQNEVPAQKMSGTLQASTKPLIDRNCRDLPYVPLNEPRHFCEKNGNLPPSTVQVPDTLRNSKNSTQSPLSNVSQKTQQTSMSSNRPQLTSSLSFNESYLMQDVQPNCSRKNDGLSSLLQTKASPGAIASKLDSENKSIDRSGPLVKSLLRRSLSMDSPVPVCSLALDLKSSHVPKEPVFSTGSEKLLSRTSPDCEYVQTKSNIIQTLQLRPGIFIKSESASNKTLKAEPSSPLADPSDIIRITVGESLPVNFRDLQGSAEEGPRTLYKHNLKRKCRLDNKRSQQRKKKGSNNDFNIEEYKHNVDDNDSDTDEDLQVVESRQSRMFKCWSCIKVFRSNTGLYRHVNMYHNPEKPYSCDICHKRFHTNFKVWTHCQTQHGIVKNPAPVSSSYSVLDDKFQRKLIDIVREREVKKALMVKLRRSKQSCQAQQFGRWNLRTRSKTYFCNYCGKVFRFHSQFKQHLKMHPGEKTLSDEDYIPKEKEQATSPIDSKKQEFYPCRLCNAKLTSVLEQGDHERMCRNATVCPYCNLRFTTPELKMEHESHCDYKKLTCLECMRTFKSSFSIWRHQVEVHNQNTMTSKENQSHSLSSHNGEVPGKLKAQPSTVETKSGSSSGASKDEMTFSSSSEQMHFDSEDSSYLPEDLTVSHKLALKIKEEPMEDAVEDELPESGAEPISSMGDDEKNVWPCEKCGKLFTVRKQLERHQELLCHIKPFICHVCSKAFRTNFRLWSHFQSHMAGTEEIGVKDSPPPSSPSPPSFTSAIPSLPPPRESPKQFPTLAKAKVVEPEKTASSTTTSSMKKNSPVASSQESDSLFYHAHPLSAITFKRQYMCKLCHRTFKTAFSLWSHEQSHTNM</sequence>
<feature type="domain" description="C2H2-type" evidence="10">
    <location>
        <begin position="602"/>
        <end position="629"/>
    </location>
</feature>
<name>A0A8C4RL60_ERPCA</name>
<evidence type="ECO:0000256" key="3">
    <source>
        <dbReference type="ARBA" id="ARBA00022737"/>
    </source>
</evidence>
<keyword evidence="4 7" id="KW-0863">Zinc-finger</keyword>
<keyword evidence="2" id="KW-0479">Metal-binding</keyword>
<evidence type="ECO:0000256" key="1">
    <source>
        <dbReference type="ARBA" id="ARBA00004123"/>
    </source>
</evidence>
<dbReference type="InterPro" id="IPR041011">
    <property type="entry name" value="Znf_C2H2_6"/>
</dbReference>
<dbReference type="SUPFAM" id="SSF54695">
    <property type="entry name" value="POZ domain"/>
    <property type="match status" value="1"/>
</dbReference>
<feature type="compositionally biased region" description="Polar residues" evidence="8">
    <location>
        <begin position="207"/>
        <end position="249"/>
    </location>
</feature>
<dbReference type="FunFam" id="3.30.710.10:FF:000065">
    <property type="entry name" value="zinc finger and BTB domain-containing protein 21"/>
    <property type="match status" value="1"/>
</dbReference>
<protein>
    <submittedName>
        <fullName evidence="11">Zinc finger and BTB domain containing 21</fullName>
    </submittedName>
</protein>
<evidence type="ECO:0000256" key="6">
    <source>
        <dbReference type="ARBA" id="ARBA00023242"/>
    </source>
</evidence>
<feature type="region of interest" description="Disordered" evidence="8">
    <location>
        <begin position="736"/>
        <end position="797"/>
    </location>
</feature>
<dbReference type="Pfam" id="PF18450">
    <property type="entry name" value="zf_C2H2_6"/>
    <property type="match status" value="1"/>
</dbReference>
<dbReference type="Ensembl" id="ENSECRT00000004246.1">
    <property type="protein sequence ID" value="ENSECRP00000004180.1"/>
    <property type="gene ID" value="ENSECRG00000002844.1"/>
</dbReference>
<reference evidence="11" key="2">
    <citation type="submission" date="2025-08" db="UniProtKB">
        <authorList>
            <consortium name="Ensembl"/>
        </authorList>
    </citation>
    <scope>IDENTIFICATION</scope>
</reference>
<dbReference type="PROSITE" id="PS50097">
    <property type="entry name" value="BTB"/>
    <property type="match status" value="1"/>
</dbReference>
<keyword evidence="6" id="KW-0539">Nucleus</keyword>
<dbReference type="Pfam" id="PF00651">
    <property type="entry name" value="BTB"/>
    <property type="match status" value="1"/>
</dbReference>
<feature type="domain" description="C2H2-type" evidence="10">
    <location>
        <begin position="872"/>
        <end position="899"/>
    </location>
</feature>
<proteinExistence type="predicted"/>
<dbReference type="PANTHER" id="PTHR24394:SF15">
    <property type="entry name" value="ZINC FINGER AND BTB DOMAIN-CONTAINING PROTEIN 21"/>
    <property type="match status" value="1"/>
</dbReference>
<feature type="domain" description="C2H2-type" evidence="10">
    <location>
        <begin position="708"/>
        <end position="736"/>
    </location>
</feature>
<feature type="region of interest" description="Disordered" evidence="8">
    <location>
        <begin position="199"/>
        <end position="249"/>
    </location>
</feature>
<evidence type="ECO:0000313" key="12">
    <source>
        <dbReference type="Proteomes" id="UP000694620"/>
    </source>
</evidence>
<keyword evidence="5" id="KW-0862">Zinc</keyword>
<dbReference type="SMART" id="SM00225">
    <property type="entry name" value="BTB"/>
    <property type="match status" value="1"/>
</dbReference>
<accession>A0A8C4RL60</accession>
<dbReference type="InterPro" id="IPR036236">
    <property type="entry name" value="Znf_C2H2_sf"/>
</dbReference>
<feature type="domain" description="BTB" evidence="9">
    <location>
        <begin position="30"/>
        <end position="96"/>
    </location>
</feature>
<evidence type="ECO:0000256" key="2">
    <source>
        <dbReference type="ARBA" id="ARBA00022723"/>
    </source>
</evidence>
<dbReference type="AlphaFoldDB" id="A0A8C4RL60"/>
<evidence type="ECO:0000256" key="8">
    <source>
        <dbReference type="SAM" id="MobiDB-lite"/>
    </source>
</evidence>
<dbReference type="GO" id="GO:0005634">
    <property type="term" value="C:nucleus"/>
    <property type="evidence" value="ECO:0007669"/>
    <property type="project" value="UniProtKB-SubCell"/>
</dbReference>
<keyword evidence="12" id="KW-1185">Reference proteome</keyword>
<feature type="domain" description="C2H2-type" evidence="10">
    <location>
        <begin position="485"/>
        <end position="513"/>
    </location>
</feature>
<dbReference type="GO" id="GO:0045892">
    <property type="term" value="P:negative regulation of DNA-templated transcription"/>
    <property type="evidence" value="ECO:0007669"/>
    <property type="project" value="TreeGrafter"/>
</dbReference>
<evidence type="ECO:0000313" key="11">
    <source>
        <dbReference type="Ensembl" id="ENSECRP00000004180.1"/>
    </source>
</evidence>
<dbReference type="PROSITE" id="PS00028">
    <property type="entry name" value="ZINC_FINGER_C2H2_1"/>
    <property type="match status" value="7"/>
</dbReference>
<dbReference type="GeneTree" id="ENSGT00940000161028"/>
<dbReference type="PANTHER" id="PTHR24394">
    <property type="entry name" value="ZINC FINGER PROTEIN"/>
    <property type="match status" value="1"/>
</dbReference>
<feature type="compositionally biased region" description="Polar residues" evidence="8">
    <location>
        <begin position="736"/>
        <end position="750"/>
    </location>
</feature>
<evidence type="ECO:0000256" key="7">
    <source>
        <dbReference type="PROSITE-ProRule" id="PRU00042"/>
    </source>
</evidence>
<dbReference type="SMART" id="SM00355">
    <property type="entry name" value="ZnF_C2H2"/>
    <property type="match status" value="8"/>
</dbReference>
<dbReference type="InterPro" id="IPR011333">
    <property type="entry name" value="SKP1/BTB/POZ_sf"/>
</dbReference>
<dbReference type="FunFam" id="3.30.160.60:FF:000777">
    <property type="entry name" value="zinc finger and BTB domain-containing protein 21"/>
    <property type="match status" value="1"/>
</dbReference>
<evidence type="ECO:0000259" key="9">
    <source>
        <dbReference type="PROSITE" id="PS50097"/>
    </source>
</evidence>
<evidence type="ECO:0000256" key="5">
    <source>
        <dbReference type="ARBA" id="ARBA00022833"/>
    </source>
</evidence>
<reference evidence="11" key="1">
    <citation type="submission" date="2021-06" db="EMBL/GenBank/DDBJ databases">
        <authorList>
            <consortium name="Wellcome Sanger Institute Data Sharing"/>
        </authorList>
    </citation>
    <scope>NUCLEOTIDE SEQUENCE [LARGE SCALE GENOMIC DNA]</scope>
</reference>
<dbReference type="Gene3D" id="3.30.160.60">
    <property type="entry name" value="Classic Zinc Finger"/>
    <property type="match status" value="7"/>
</dbReference>